<dbReference type="OrthoDB" id="3357846at2759"/>
<dbReference type="Proteomes" id="UP000283269">
    <property type="component" value="Unassembled WGS sequence"/>
</dbReference>
<dbReference type="PANTHER" id="PTHR23502">
    <property type="entry name" value="MAJOR FACILITATOR SUPERFAMILY"/>
    <property type="match status" value="1"/>
</dbReference>
<feature type="transmembrane region" description="Helical" evidence="5">
    <location>
        <begin position="237"/>
        <end position="258"/>
    </location>
</feature>
<feature type="transmembrane region" description="Helical" evidence="5">
    <location>
        <begin position="213"/>
        <end position="231"/>
    </location>
</feature>
<dbReference type="InterPro" id="IPR011701">
    <property type="entry name" value="MFS"/>
</dbReference>
<keyword evidence="8" id="KW-1185">Reference proteome</keyword>
<feature type="transmembrane region" description="Helical" evidence="5">
    <location>
        <begin position="182"/>
        <end position="201"/>
    </location>
</feature>
<evidence type="ECO:0000256" key="4">
    <source>
        <dbReference type="ARBA" id="ARBA00023136"/>
    </source>
</evidence>
<dbReference type="InterPro" id="IPR020846">
    <property type="entry name" value="MFS_dom"/>
</dbReference>
<dbReference type="AlphaFoldDB" id="A0A409X716"/>
<organism evidence="7 8">
    <name type="scientific">Psilocybe cyanescens</name>
    <dbReference type="NCBI Taxonomy" id="93625"/>
    <lineage>
        <taxon>Eukaryota</taxon>
        <taxon>Fungi</taxon>
        <taxon>Dikarya</taxon>
        <taxon>Basidiomycota</taxon>
        <taxon>Agaricomycotina</taxon>
        <taxon>Agaricomycetes</taxon>
        <taxon>Agaricomycetidae</taxon>
        <taxon>Agaricales</taxon>
        <taxon>Agaricineae</taxon>
        <taxon>Strophariaceae</taxon>
        <taxon>Psilocybe</taxon>
    </lineage>
</organism>
<dbReference type="PANTHER" id="PTHR23502:SF23">
    <property type="entry name" value="FLUCONAZOLE RESISTANCE PROTEIN 1"/>
    <property type="match status" value="1"/>
</dbReference>
<feature type="domain" description="Major facilitator superfamily (MFS) profile" evidence="6">
    <location>
        <begin position="144"/>
        <end position="608"/>
    </location>
</feature>
<reference evidence="7 8" key="1">
    <citation type="journal article" date="2018" name="Evol. Lett.">
        <title>Horizontal gene cluster transfer increased hallucinogenic mushroom diversity.</title>
        <authorList>
            <person name="Reynolds H.T."/>
            <person name="Vijayakumar V."/>
            <person name="Gluck-Thaler E."/>
            <person name="Korotkin H.B."/>
            <person name="Matheny P.B."/>
            <person name="Slot J.C."/>
        </authorList>
    </citation>
    <scope>NUCLEOTIDE SEQUENCE [LARGE SCALE GENOMIC DNA]</scope>
    <source>
        <strain evidence="7 8">2631</strain>
    </source>
</reference>
<keyword evidence="3 5" id="KW-1133">Transmembrane helix</keyword>
<comment type="subcellular location">
    <subcellularLocation>
        <location evidence="1">Membrane</location>
        <topology evidence="1">Multi-pass membrane protein</topology>
    </subcellularLocation>
</comment>
<feature type="transmembrane region" description="Helical" evidence="5">
    <location>
        <begin position="305"/>
        <end position="325"/>
    </location>
</feature>
<feature type="transmembrane region" description="Helical" evidence="5">
    <location>
        <begin position="142"/>
        <end position="162"/>
    </location>
</feature>
<sequence length="608" mass="67616">MLDTFRDSTVGLFINATSGGHFLPFPDQRPGWQLPANLQLSKAISSSSDTIVMEKRESAVAESQSEDILKEAPDSMRTSTDGLQFSESDRKSLSFVEKGGASVRVDMLREDTIQESVSGTIVDWYDETDQDNPQNWSLNKRIFVLGLVSLLTFSVYIGSAIYTPSIPGIIEHFNVSKTTATLGLSLYVIGYGVGPLIFSPLSEVPSIGRTPVYMATLLIFVLLQLPTIYAPNIQTLLAMRFFAGFFGSPALATGGASIQDMFPIVKLPYALIAWSVAALCGPVLGPTIGGFAAQNKNWKWPIYELSWIGAAAFIILMFWLPETNAETILLKRARRLRALTGNPNLYSESEVKQSQMKSSDVLFEALLRPFQLMIEPAVLYANIYLGLAYAIFYLWFEAFPLVYNDIYHFNLGFILVYLPSSYPRYAASILAGNDLFRSTVAGCFPLFGTPLYKRLTIGGGCTFLAGLSIALIPGLFILYNTFRNSEVQLPQVQEQPLWTRGGPVPERVFGFTFDYETKLAWAKKHNLGPEEPNYIQVQMAWNEIMRQLPAGCRCAGLVHDDISPVICIVIANNKTETEIAKSKDEERIKAYQAVVGEERQPQWYLQTS</sequence>
<protein>
    <recommendedName>
        <fullName evidence="6">Major facilitator superfamily (MFS) profile domain-containing protein</fullName>
    </recommendedName>
</protein>
<feature type="transmembrane region" description="Helical" evidence="5">
    <location>
        <begin position="455"/>
        <end position="479"/>
    </location>
</feature>
<dbReference type="GO" id="GO:1990961">
    <property type="term" value="P:xenobiotic detoxification by transmembrane export across the plasma membrane"/>
    <property type="evidence" value="ECO:0007669"/>
    <property type="project" value="TreeGrafter"/>
</dbReference>
<accession>A0A409X716</accession>
<dbReference type="SUPFAM" id="SSF103473">
    <property type="entry name" value="MFS general substrate transporter"/>
    <property type="match status" value="1"/>
</dbReference>
<evidence type="ECO:0000256" key="5">
    <source>
        <dbReference type="SAM" id="Phobius"/>
    </source>
</evidence>
<dbReference type="EMBL" id="NHYD01002464">
    <property type="protein sequence ID" value="PPQ86530.1"/>
    <property type="molecule type" value="Genomic_DNA"/>
</dbReference>
<dbReference type="InParanoid" id="A0A409X716"/>
<dbReference type="Pfam" id="PF07690">
    <property type="entry name" value="MFS_1"/>
    <property type="match status" value="1"/>
</dbReference>
<name>A0A409X716_PSICY</name>
<dbReference type="PROSITE" id="PS50850">
    <property type="entry name" value="MFS"/>
    <property type="match status" value="1"/>
</dbReference>
<evidence type="ECO:0000259" key="6">
    <source>
        <dbReference type="PROSITE" id="PS50850"/>
    </source>
</evidence>
<dbReference type="STRING" id="93625.A0A409X716"/>
<dbReference type="InterPro" id="IPR036259">
    <property type="entry name" value="MFS_trans_sf"/>
</dbReference>
<proteinExistence type="predicted"/>
<comment type="caution">
    <text evidence="7">The sequence shown here is derived from an EMBL/GenBank/DDBJ whole genome shotgun (WGS) entry which is preliminary data.</text>
</comment>
<evidence type="ECO:0000313" key="8">
    <source>
        <dbReference type="Proteomes" id="UP000283269"/>
    </source>
</evidence>
<evidence type="ECO:0000256" key="2">
    <source>
        <dbReference type="ARBA" id="ARBA00022692"/>
    </source>
</evidence>
<keyword evidence="4 5" id="KW-0472">Membrane</keyword>
<evidence type="ECO:0000256" key="1">
    <source>
        <dbReference type="ARBA" id="ARBA00004141"/>
    </source>
</evidence>
<dbReference type="Gene3D" id="1.20.1720.10">
    <property type="entry name" value="Multidrug resistance protein D"/>
    <property type="match status" value="1"/>
</dbReference>
<evidence type="ECO:0000256" key="3">
    <source>
        <dbReference type="ARBA" id="ARBA00022989"/>
    </source>
</evidence>
<keyword evidence="2 5" id="KW-0812">Transmembrane</keyword>
<feature type="transmembrane region" description="Helical" evidence="5">
    <location>
        <begin position="377"/>
        <end position="396"/>
    </location>
</feature>
<gene>
    <name evidence="7" type="ORF">CVT25_007181</name>
</gene>
<dbReference type="GO" id="GO:0015244">
    <property type="term" value="F:fluconazole transmembrane transporter activity"/>
    <property type="evidence" value="ECO:0007669"/>
    <property type="project" value="TreeGrafter"/>
</dbReference>
<feature type="transmembrane region" description="Helical" evidence="5">
    <location>
        <begin position="270"/>
        <end position="293"/>
    </location>
</feature>
<dbReference type="FunCoup" id="A0A409X716">
    <property type="interactions" value="14"/>
</dbReference>
<dbReference type="GO" id="GO:0005886">
    <property type="term" value="C:plasma membrane"/>
    <property type="evidence" value="ECO:0007669"/>
    <property type="project" value="TreeGrafter"/>
</dbReference>
<evidence type="ECO:0000313" key="7">
    <source>
        <dbReference type="EMBL" id="PPQ86530.1"/>
    </source>
</evidence>